<dbReference type="SUPFAM" id="SSF55154">
    <property type="entry name" value="CYTH-like phosphatases"/>
    <property type="match status" value="1"/>
</dbReference>
<evidence type="ECO:0000313" key="2">
    <source>
        <dbReference type="Proteomes" id="UP001165378"/>
    </source>
</evidence>
<keyword evidence="2" id="KW-1185">Reference proteome</keyword>
<proteinExistence type="predicted"/>
<dbReference type="Gene3D" id="2.40.320.10">
    <property type="entry name" value="Hypothetical Protein Pfu-838710-001"/>
    <property type="match status" value="1"/>
</dbReference>
<evidence type="ECO:0008006" key="3">
    <source>
        <dbReference type="Google" id="ProtNLM"/>
    </source>
</evidence>
<sequence length="239" mass="25420">MHELRPGKYALIERERRFLLPGPPPPAAVTVTRRITDRYVPGTRLRLRRSENAATGECVYKLTQKIPRLPDAPHAPGQSGVPGDLDVPGDLGLDHTGHPYGADNAVATADNVIPEPHEGTDANRLCAADHQAVQGLISSLYLSRAEYEALAVLPAAVLVKTRHSVPPFGVDVFGGPLDGLVLAEAEFTTDAEARSCGPPPAAVAEVTADRRFTGGRLAHTSAAELRVLLAQFGIRHASS</sequence>
<name>A0AA41Q397_9ACTN</name>
<evidence type="ECO:0000313" key="1">
    <source>
        <dbReference type="EMBL" id="MCF2530748.1"/>
    </source>
</evidence>
<accession>A0AA41Q397</accession>
<dbReference type="AlphaFoldDB" id="A0AA41Q397"/>
<comment type="caution">
    <text evidence="1">The sequence shown here is derived from an EMBL/GenBank/DDBJ whole genome shotgun (WGS) entry which is preliminary data.</text>
</comment>
<gene>
    <name evidence="1" type="ORF">LZ495_26515</name>
</gene>
<organism evidence="1 2">
    <name type="scientific">Yinghuangia soli</name>
    <dbReference type="NCBI Taxonomy" id="2908204"/>
    <lineage>
        <taxon>Bacteria</taxon>
        <taxon>Bacillati</taxon>
        <taxon>Actinomycetota</taxon>
        <taxon>Actinomycetes</taxon>
        <taxon>Kitasatosporales</taxon>
        <taxon>Streptomycetaceae</taxon>
        <taxon>Yinghuangia</taxon>
    </lineage>
</organism>
<reference evidence="1" key="1">
    <citation type="submission" date="2022-01" db="EMBL/GenBank/DDBJ databases">
        <title>Genome-Based Taxonomic Classification of the Phylum Actinobacteria.</title>
        <authorList>
            <person name="Gao Y."/>
        </authorList>
    </citation>
    <scope>NUCLEOTIDE SEQUENCE</scope>
    <source>
        <strain evidence="1">KLBMP 8922</strain>
    </source>
</reference>
<dbReference type="EMBL" id="JAKFHA010000018">
    <property type="protein sequence ID" value="MCF2530748.1"/>
    <property type="molecule type" value="Genomic_DNA"/>
</dbReference>
<dbReference type="InterPro" id="IPR033469">
    <property type="entry name" value="CYTH-like_dom_sf"/>
</dbReference>
<dbReference type="RefSeq" id="WP_235055409.1">
    <property type="nucleotide sequence ID" value="NZ_JAKFHA010000018.1"/>
</dbReference>
<protein>
    <recommendedName>
        <fullName evidence="3">CYTH domain-containing protein</fullName>
    </recommendedName>
</protein>
<dbReference type="Proteomes" id="UP001165378">
    <property type="component" value="Unassembled WGS sequence"/>
</dbReference>